<keyword evidence="2" id="KW-1185">Reference proteome</keyword>
<reference evidence="1 2" key="1">
    <citation type="submission" date="2020-11" db="EMBL/GenBank/DDBJ databases">
        <title>Description of Pontivivens ytuae sp. nov. isolated from deep sea sediment of Mariana Trench.</title>
        <authorList>
            <person name="Wang Z."/>
            <person name="Sun Q.-L."/>
            <person name="Xu X.-D."/>
            <person name="Tang Y.-Z."/>
            <person name="Zhang J."/>
        </authorList>
    </citation>
    <scope>NUCLEOTIDE SEQUENCE [LARGE SCALE GENOMIC DNA]</scope>
    <source>
        <strain evidence="1 2">MT2928</strain>
    </source>
</reference>
<name>A0A7S9LVX7_9RHOB</name>
<dbReference type="AlphaFoldDB" id="A0A7S9LVX7"/>
<evidence type="ECO:0008006" key="3">
    <source>
        <dbReference type="Google" id="ProtNLM"/>
    </source>
</evidence>
<evidence type="ECO:0000313" key="2">
    <source>
        <dbReference type="Proteomes" id="UP000594800"/>
    </source>
</evidence>
<dbReference type="Proteomes" id="UP000594800">
    <property type="component" value="Chromosome"/>
</dbReference>
<gene>
    <name evidence="1" type="ORF">I0K15_08910</name>
</gene>
<proteinExistence type="predicted"/>
<evidence type="ECO:0000313" key="1">
    <source>
        <dbReference type="EMBL" id="QPH56171.1"/>
    </source>
</evidence>
<accession>A0A7S9LVX7</accession>
<protein>
    <recommendedName>
        <fullName evidence="3">DUF3299 domain-containing protein</fullName>
    </recommendedName>
</protein>
<dbReference type="EMBL" id="CP064942">
    <property type="protein sequence ID" value="QPH56171.1"/>
    <property type="molecule type" value="Genomic_DNA"/>
</dbReference>
<dbReference type="KEGG" id="poz:I0K15_08910"/>
<sequence>MDRRLFLATSLAAPYLAAAPLRAQEEGSAEGDALRMRDLYNRDRSFSDLARDLQGQRIEVEGFMAPPLLANSVFFVLTKRPMSVCPFCETAAEWPDDILAVYSKRVVRPTPFNVRIETRGVLEIGDYRDPETGFLSRVRLSDATFGRA</sequence>
<organism evidence="1 2">
    <name type="scientific">Pontivivens ytuae</name>
    <dbReference type="NCBI Taxonomy" id="2789856"/>
    <lineage>
        <taxon>Bacteria</taxon>
        <taxon>Pseudomonadati</taxon>
        <taxon>Pseudomonadota</taxon>
        <taxon>Alphaproteobacteria</taxon>
        <taxon>Rhodobacterales</taxon>
        <taxon>Paracoccaceae</taxon>
        <taxon>Pontivivens</taxon>
    </lineage>
</organism>